<dbReference type="Proteomes" id="UP000187209">
    <property type="component" value="Unassembled WGS sequence"/>
</dbReference>
<dbReference type="EMBL" id="MPUH01000782">
    <property type="protein sequence ID" value="OMJ73978.1"/>
    <property type="molecule type" value="Genomic_DNA"/>
</dbReference>
<name>A0A1R2BB18_9CILI</name>
<keyword evidence="3" id="KW-1185">Reference proteome</keyword>
<evidence type="ECO:0000313" key="3">
    <source>
        <dbReference type="Proteomes" id="UP000187209"/>
    </source>
</evidence>
<comment type="caution">
    <text evidence="2">The sequence shown here is derived from an EMBL/GenBank/DDBJ whole genome shotgun (WGS) entry which is preliminary data.</text>
</comment>
<protein>
    <submittedName>
        <fullName evidence="2">Uncharacterized protein</fullName>
    </submittedName>
</protein>
<accession>A0A1R2BB18</accession>
<evidence type="ECO:0000313" key="2">
    <source>
        <dbReference type="EMBL" id="OMJ73978.1"/>
    </source>
</evidence>
<gene>
    <name evidence="2" type="ORF">SteCoe_27189</name>
</gene>
<feature type="region of interest" description="Disordered" evidence="1">
    <location>
        <begin position="258"/>
        <end position="293"/>
    </location>
</feature>
<sequence length="869" mass="99043">MPVRKLVFDNMDNSPALSSKGSVIEGLFKTPQKSVGNIVTKSKRTKPKPSKNYGTPLDLKEIKPEYHDISDELKNTDVEYQELRQKLIENYERTLKIGRFAEEKAKNPETHSIIKEWEKRKELDFKKEALENENLKKLAFGQLPAILEKNESEGLFNFNPTIHSEKSEAPFIKEKTQDLNFNPIPQDQKPLFENTIEENKIKKSDLPPHMILPIYTTKPITSQEGVINKISNPFNPIVHPSEPVDRLNTDKTLNINQDISKQQDLTNESLSTPTNEPKYTNSFFVSKPSNNEKTPNPFATSNLTDSQKIISSLAPPLTSQTPFATSANLVNYPSQESKGFPAFSAPMSQRTNSESSMPNVFTSNIKSEPNLTSNIRTEQNVFASNIRTEQNVFTSNIRTEQNAFTSNIRPEQNVFASNIRPEQNAFTSNIRTEPNVFTSNIRTEPNVFSSNTRTELNPMTNPFTSNIRTDSNFFTSNIRTEPNAFASNIRTEPDPQKTQNPFSMSNAFLVNESKPQNNFAPTNQRPQFDSVPFPLPQTFKPDSQPMQSPFPAPQFQSDFQIPSNPFQNTNPNMNTRTQNTINNPFANNNHISTINQYTNNQANISISKQGSMDFEEYCSIRRNTPSNDLSIKNTVLEIIHVLNIITPNMQQREVAECIKELCDIIGKTSENTHKSIIVNLAYYFIDLYSGFNEDLSMLMNYCKSLCDIVIPVKNKFPLCLTAIIFEIQYLADVFIPINYDSIKALSSLRLEDIGRTFKGGALQVKAKEEMIKVEKIGILFASLYISLDEIVFLWNFLSHLLTIEVTMNWIPAIAGCLTFADTTFKTLKGQEYKYMLNKIWNNCENLERKCNPTIYMPYISMIKNFYQSF</sequence>
<evidence type="ECO:0000256" key="1">
    <source>
        <dbReference type="SAM" id="MobiDB-lite"/>
    </source>
</evidence>
<dbReference type="AlphaFoldDB" id="A0A1R2BB18"/>
<reference evidence="2 3" key="1">
    <citation type="submission" date="2016-11" db="EMBL/GenBank/DDBJ databases">
        <title>The macronuclear genome of Stentor coeruleus: a giant cell with tiny introns.</title>
        <authorList>
            <person name="Slabodnick M."/>
            <person name="Ruby J.G."/>
            <person name="Reiff S.B."/>
            <person name="Swart E.C."/>
            <person name="Gosai S."/>
            <person name="Prabakaran S."/>
            <person name="Witkowska E."/>
            <person name="Larue G.E."/>
            <person name="Fisher S."/>
            <person name="Freeman R.M."/>
            <person name="Gunawardena J."/>
            <person name="Chu W."/>
            <person name="Stover N.A."/>
            <person name="Gregory B.D."/>
            <person name="Nowacki M."/>
            <person name="Derisi J."/>
            <person name="Roy S.W."/>
            <person name="Marshall W.F."/>
            <person name="Sood P."/>
        </authorList>
    </citation>
    <scope>NUCLEOTIDE SEQUENCE [LARGE SCALE GENOMIC DNA]</scope>
    <source>
        <strain evidence="2">WM001</strain>
    </source>
</reference>
<organism evidence="2 3">
    <name type="scientific">Stentor coeruleus</name>
    <dbReference type="NCBI Taxonomy" id="5963"/>
    <lineage>
        <taxon>Eukaryota</taxon>
        <taxon>Sar</taxon>
        <taxon>Alveolata</taxon>
        <taxon>Ciliophora</taxon>
        <taxon>Postciliodesmatophora</taxon>
        <taxon>Heterotrichea</taxon>
        <taxon>Heterotrichida</taxon>
        <taxon>Stentoridae</taxon>
        <taxon>Stentor</taxon>
    </lineage>
</organism>
<proteinExistence type="predicted"/>